<feature type="region of interest" description="Disordered" evidence="1">
    <location>
        <begin position="104"/>
        <end position="125"/>
    </location>
</feature>
<accession>A0ABQ2K7U7</accession>
<reference evidence="4" key="1">
    <citation type="journal article" date="2019" name="Int. J. Syst. Evol. Microbiol.">
        <title>The Global Catalogue of Microorganisms (GCM) 10K type strain sequencing project: providing services to taxonomists for standard genome sequencing and annotation.</title>
        <authorList>
            <consortium name="The Broad Institute Genomics Platform"/>
            <consortium name="The Broad Institute Genome Sequencing Center for Infectious Disease"/>
            <person name="Wu L."/>
            <person name="Ma J."/>
        </authorList>
    </citation>
    <scope>NUCLEOTIDE SEQUENCE [LARGE SCALE GENOMIC DNA]</scope>
    <source>
        <strain evidence="4">CGMCC 4.7329</strain>
    </source>
</reference>
<evidence type="ECO:0000313" key="3">
    <source>
        <dbReference type="EMBL" id="GGN70247.1"/>
    </source>
</evidence>
<feature type="region of interest" description="Disordered" evidence="1">
    <location>
        <begin position="36"/>
        <end position="58"/>
    </location>
</feature>
<gene>
    <name evidence="3" type="ORF">GCM10011610_09300</name>
</gene>
<dbReference type="EMBL" id="BMNE01000001">
    <property type="protein sequence ID" value="GGN70247.1"/>
    <property type="molecule type" value="Genomic_DNA"/>
</dbReference>
<feature type="transmembrane region" description="Helical" evidence="2">
    <location>
        <begin position="156"/>
        <end position="179"/>
    </location>
</feature>
<keyword evidence="2" id="KW-1133">Transmembrane helix</keyword>
<organism evidence="3 4">
    <name type="scientific">Nocardia rhizosphaerihabitans</name>
    <dbReference type="NCBI Taxonomy" id="1691570"/>
    <lineage>
        <taxon>Bacteria</taxon>
        <taxon>Bacillati</taxon>
        <taxon>Actinomycetota</taxon>
        <taxon>Actinomycetes</taxon>
        <taxon>Mycobacteriales</taxon>
        <taxon>Nocardiaceae</taxon>
        <taxon>Nocardia</taxon>
    </lineage>
</organism>
<keyword evidence="2" id="KW-0812">Transmembrane</keyword>
<keyword evidence="2" id="KW-0472">Membrane</keyword>
<keyword evidence="4" id="KW-1185">Reference proteome</keyword>
<dbReference type="RefSeq" id="WP_189024086.1">
    <property type="nucleotide sequence ID" value="NZ_BMNE01000001.1"/>
</dbReference>
<sequence>MSTATSALQSYAPAAYPEPITRRRRNARARRPFSLVRGAGGSPVVRRTAQPAPARQEVSRGPAAEVFAAYGTDGLAAARGVLAAASTRPVDAALDIAFATVPQTDSPRPRVARPARVDRGPRATGPRNEAALYARVGGVRPARGVHPVRRVEQAQLGFAALAVTALVTALIVVAFLGLAHMRAGSFGDRFDPAGSGISGQVDAPSGGLSGTVR</sequence>
<evidence type="ECO:0000313" key="4">
    <source>
        <dbReference type="Proteomes" id="UP000658127"/>
    </source>
</evidence>
<evidence type="ECO:0000256" key="2">
    <source>
        <dbReference type="SAM" id="Phobius"/>
    </source>
</evidence>
<evidence type="ECO:0000256" key="1">
    <source>
        <dbReference type="SAM" id="MobiDB-lite"/>
    </source>
</evidence>
<protein>
    <submittedName>
        <fullName evidence="3">Uncharacterized protein</fullName>
    </submittedName>
</protein>
<dbReference type="Proteomes" id="UP000658127">
    <property type="component" value="Unassembled WGS sequence"/>
</dbReference>
<name>A0ABQ2K7U7_9NOCA</name>
<comment type="caution">
    <text evidence="3">The sequence shown here is derived from an EMBL/GenBank/DDBJ whole genome shotgun (WGS) entry which is preliminary data.</text>
</comment>
<proteinExistence type="predicted"/>